<dbReference type="InterPro" id="IPR010799">
    <property type="entry name" value="MlrC_C"/>
</dbReference>
<dbReference type="Proteomes" id="UP000077875">
    <property type="component" value="Chromosome"/>
</dbReference>
<keyword evidence="1" id="KW-0479">Metal-binding</keyword>
<feature type="domain" description="Microcystin LR degradation protein MlrC C-terminal" evidence="2">
    <location>
        <begin position="302"/>
        <end position="478"/>
    </location>
</feature>
<accession>A0A172YDI4</accession>
<keyword evidence="1" id="KW-0482">Metalloprotease</keyword>
<keyword evidence="5" id="KW-1185">Reference proteome</keyword>
<dbReference type="Pfam" id="PF07171">
    <property type="entry name" value="MlrC_C"/>
    <property type="match status" value="1"/>
</dbReference>
<dbReference type="KEGG" id="haa:A5892_07520"/>
<comment type="function">
    <text evidence="1">Involved in peptidolytic degradation of cyclic heptapeptide hepatotoxin microcystin (MC).</text>
</comment>
<keyword evidence="1" id="KW-0378">Hydrolase</keyword>
<reference evidence="4 5" key="1">
    <citation type="submission" date="2016-04" db="EMBL/GenBank/DDBJ databases">
        <title>Complete Genome Sequence of Halotalea alkalilenta IHB B 13600.</title>
        <authorList>
            <person name="Swarnkar M.K."/>
            <person name="Sharma A."/>
            <person name="Kaushal K."/>
            <person name="Soni R."/>
            <person name="Rana S."/>
            <person name="Singh A.K."/>
            <person name="Gulati A."/>
        </authorList>
    </citation>
    <scope>NUCLEOTIDE SEQUENCE [LARGE SCALE GENOMIC DNA]</scope>
    <source>
        <strain evidence="4 5">IHB B 13600</strain>
    </source>
</reference>
<dbReference type="Pfam" id="PF07364">
    <property type="entry name" value="DUF1485"/>
    <property type="match status" value="1"/>
</dbReference>
<dbReference type="InterPro" id="IPR015995">
    <property type="entry name" value="MlrC_N"/>
</dbReference>
<dbReference type="PIRSF" id="PIRSF012702">
    <property type="entry name" value="UCP012702"/>
    <property type="match status" value="1"/>
</dbReference>
<name>A0A172YDI4_9GAMM</name>
<sequence>MRILIAGFQHETNTFAPTPADYRSFLHGGGFPALCRGQALFELAEVNLPLGGFISAAQSAGHTLVPVLWAAAAPSAAVTEEAFERLAGEIVEAARQGGFDAIYLDLHGAMVCAHCDDGEGELLSRLREVVGPELPIAASLDLHANVTAGMLEHASALVAYRTYPHVDMAATGARALGLLERIFAGERLYHHAVRLPFLIPINAGSTMLEPAASVYAGLELRDRESAATLSFAAGFPAADFPECGPVVWGHGADRARLVEAVEALAAEIVALESRWSVPFLDAFDAVAEAQRLAQGASRPVVIADTQDNPGAGGDASTVGLLRALLAANVERAALGLICDPEAAELAHAAGEGARLRFSLGGTPSLGEPPLEVDCEVIRLSDGCCRYDGPMMHGTLAELGPCAQLRIQGVSVLVSSRKAQLIDRNLLRMVGIEPERMAILVLKSSVHFRADFAPISEAILVAKVPGPMAADPADLPWRRLGEGMRSKPMGMPFSPA</sequence>
<evidence type="ECO:0000259" key="3">
    <source>
        <dbReference type="Pfam" id="PF07364"/>
    </source>
</evidence>
<dbReference type="RefSeq" id="WP_064122281.1">
    <property type="nucleotide sequence ID" value="NZ_CP015243.1"/>
</dbReference>
<evidence type="ECO:0000256" key="1">
    <source>
        <dbReference type="PIRNR" id="PIRNR012702"/>
    </source>
</evidence>
<comment type="cofactor">
    <cofactor evidence="1">
        <name>Zn(2+)</name>
        <dbReference type="ChEBI" id="CHEBI:29105"/>
    </cofactor>
    <text evidence="1">Binds 1 zinc ion per subunit.</text>
</comment>
<organism evidence="4 5">
    <name type="scientific">Halotalea alkalilenta</name>
    <dbReference type="NCBI Taxonomy" id="376489"/>
    <lineage>
        <taxon>Bacteria</taxon>
        <taxon>Pseudomonadati</taxon>
        <taxon>Pseudomonadota</taxon>
        <taxon>Gammaproteobacteria</taxon>
        <taxon>Oceanospirillales</taxon>
        <taxon>Halomonadaceae</taxon>
        <taxon>Halotalea</taxon>
    </lineage>
</organism>
<dbReference type="GO" id="GO:0046872">
    <property type="term" value="F:metal ion binding"/>
    <property type="evidence" value="ECO:0007669"/>
    <property type="project" value="UniProtKB-KW"/>
</dbReference>
<gene>
    <name evidence="4" type="ORF">A5892_07520</name>
</gene>
<evidence type="ECO:0000259" key="2">
    <source>
        <dbReference type="Pfam" id="PF07171"/>
    </source>
</evidence>
<dbReference type="GO" id="GO:0006508">
    <property type="term" value="P:proteolysis"/>
    <property type="evidence" value="ECO:0007669"/>
    <property type="project" value="UniProtKB-KW"/>
</dbReference>
<dbReference type="GO" id="GO:0008237">
    <property type="term" value="F:metallopeptidase activity"/>
    <property type="evidence" value="ECO:0007669"/>
    <property type="project" value="UniProtKB-KW"/>
</dbReference>
<dbReference type="AlphaFoldDB" id="A0A172YDI4"/>
<dbReference type="STRING" id="376489.A5892_07520"/>
<dbReference type="InterPro" id="IPR009197">
    <property type="entry name" value="MlrC"/>
</dbReference>
<evidence type="ECO:0000313" key="5">
    <source>
        <dbReference type="Proteomes" id="UP000077875"/>
    </source>
</evidence>
<protein>
    <recommendedName>
        <fullName evidence="1">Microcystinase C</fullName>
        <shortName evidence="1">MlrC</shortName>
    </recommendedName>
</protein>
<dbReference type="EMBL" id="CP015243">
    <property type="protein sequence ID" value="ANF57330.1"/>
    <property type="molecule type" value="Genomic_DNA"/>
</dbReference>
<comment type="similarity">
    <text evidence="1">Belongs to the peptidase M81 family.</text>
</comment>
<keyword evidence="1" id="KW-0645">Protease</keyword>
<evidence type="ECO:0000313" key="4">
    <source>
        <dbReference type="EMBL" id="ANF57330.1"/>
    </source>
</evidence>
<feature type="domain" description="Microcystin LR degradation protein MlrC N-terminal" evidence="3">
    <location>
        <begin position="2"/>
        <end position="289"/>
    </location>
</feature>
<proteinExistence type="inferred from homology"/>